<evidence type="ECO:0000256" key="4">
    <source>
        <dbReference type="ARBA" id="ARBA00023284"/>
    </source>
</evidence>
<dbReference type="PANTHER" id="PTHR42852:SF6">
    <property type="entry name" value="THIOL:DISULFIDE INTERCHANGE PROTEIN DSBE"/>
    <property type="match status" value="1"/>
</dbReference>
<gene>
    <name evidence="7" type="ORF">HGH91_26350</name>
</gene>
<feature type="signal peptide" evidence="5">
    <location>
        <begin position="1"/>
        <end position="19"/>
    </location>
</feature>
<reference evidence="7 8" key="1">
    <citation type="submission" date="2020-04" db="EMBL/GenBank/DDBJ databases">
        <authorList>
            <person name="Yin C."/>
        </authorList>
    </citation>
    <scope>NUCLEOTIDE SEQUENCE [LARGE SCALE GENOMIC DNA]</scope>
    <source>
        <strain evidence="7 8">Ak56</strain>
    </source>
</reference>
<evidence type="ECO:0000256" key="1">
    <source>
        <dbReference type="ARBA" id="ARBA00004196"/>
    </source>
</evidence>
<feature type="domain" description="Thioredoxin" evidence="6">
    <location>
        <begin position="237"/>
        <end position="374"/>
    </location>
</feature>
<keyword evidence="2" id="KW-0201">Cytochrome c-type biogenesis</keyword>
<comment type="caution">
    <text evidence="7">The sequence shown here is derived from an EMBL/GenBank/DDBJ whole genome shotgun (WGS) entry which is preliminary data.</text>
</comment>
<dbReference type="RefSeq" id="WP_168742004.1">
    <property type="nucleotide sequence ID" value="NZ_JABAHZ010000008.1"/>
</dbReference>
<dbReference type="InterPro" id="IPR000866">
    <property type="entry name" value="AhpC/TSA"/>
</dbReference>
<dbReference type="PROSITE" id="PS00194">
    <property type="entry name" value="THIOREDOXIN_1"/>
    <property type="match status" value="1"/>
</dbReference>
<dbReference type="InterPro" id="IPR025380">
    <property type="entry name" value="DUF4369"/>
</dbReference>
<dbReference type="CDD" id="cd02966">
    <property type="entry name" value="TlpA_like_family"/>
    <property type="match status" value="1"/>
</dbReference>
<dbReference type="EMBL" id="JABAHZ010000008">
    <property type="protein sequence ID" value="NLR82167.1"/>
    <property type="molecule type" value="Genomic_DNA"/>
</dbReference>
<organism evidence="7 8">
    <name type="scientific">Chitinophaga eiseniae</name>
    <dbReference type="NCBI Taxonomy" id="634771"/>
    <lineage>
        <taxon>Bacteria</taxon>
        <taxon>Pseudomonadati</taxon>
        <taxon>Bacteroidota</taxon>
        <taxon>Chitinophagia</taxon>
        <taxon>Chitinophagales</taxon>
        <taxon>Chitinophagaceae</taxon>
        <taxon>Chitinophaga</taxon>
    </lineage>
</organism>
<dbReference type="InterPro" id="IPR013766">
    <property type="entry name" value="Thioredoxin_domain"/>
</dbReference>
<feature type="chain" id="PRO_5032835944" evidence="5">
    <location>
        <begin position="20"/>
        <end position="374"/>
    </location>
</feature>
<proteinExistence type="predicted"/>
<evidence type="ECO:0000259" key="6">
    <source>
        <dbReference type="PROSITE" id="PS51352"/>
    </source>
</evidence>
<dbReference type="Proteomes" id="UP000552864">
    <property type="component" value="Unassembled WGS sequence"/>
</dbReference>
<dbReference type="GO" id="GO:0030313">
    <property type="term" value="C:cell envelope"/>
    <property type="evidence" value="ECO:0007669"/>
    <property type="project" value="UniProtKB-SubCell"/>
</dbReference>
<keyword evidence="3" id="KW-1015">Disulfide bond</keyword>
<dbReference type="PANTHER" id="PTHR42852">
    <property type="entry name" value="THIOL:DISULFIDE INTERCHANGE PROTEIN DSBE"/>
    <property type="match status" value="1"/>
</dbReference>
<sequence length="374" mass="41660">MIKKTWALLGLLPAAQLFAQQSDSTFTIQGRITGKKPPIKVFLDVQRKLDSAIVTNGQFSFKGKVKDAPVMAYLLFDYTGDDMRDYSRQRDFQGFYIENSAMKVVSPDSAKHARITGGVAQGEYGELQKLTQPLDAKQQVLMAENRRLPDAERESGAAQEAFTKRYMAIQAEKNTMALEFVQHHPAATIALRILSDAIQNEADPYEVEKAFQGVPAKAKETMLGQRLAKSIATGKLTAIGAIAPDFVQKDTLGNDVRLSSLRGKYLLIDFWASWCGPCRAENPNVVKAFEQYKDKGFTILGVSLDSKKEYWLNAIASDQLHWMHVSDLKAWSNEAARLYGVNGIPQNFLLDPEGKIIARNLRGDALINKLKEVL</sequence>
<dbReference type="SUPFAM" id="SSF52833">
    <property type="entry name" value="Thioredoxin-like"/>
    <property type="match status" value="1"/>
</dbReference>
<protein>
    <submittedName>
        <fullName evidence="7">AhpC/TSA family protein</fullName>
    </submittedName>
</protein>
<dbReference type="Pfam" id="PF14289">
    <property type="entry name" value="DUF4369"/>
    <property type="match status" value="1"/>
</dbReference>
<dbReference type="AlphaFoldDB" id="A0A847SSS6"/>
<dbReference type="InterPro" id="IPR036249">
    <property type="entry name" value="Thioredoxin-like_sf"/>
</dbReference>
<evidence type="ECO:0000313" key="7">
    <source>
        <dbReference type="EMBL" id="NLR82167.1"/>
    </source>
</evidence>
<evidence type="ECO:0000313" key="8">
    <source>
        <dbReference type="Proteomes" id="UP000552864"/>
    </source>
</evidence>
<evidence type="ECO:0000256" key="5">
    <source>
        <dbReference type="SAM" id="SignalP"/>
    </source>
</evidence>
<dbReference type="InterPro" id="IPR017937">
    <property type="entry name" value="Thioredoxin_CS"/>
</dbReference>
<keyword evidence="5" id="KW-0732">Signal</keyword>
<name>A0A847SSS6_9BACT</name>
<accession>A0A847SSS6</accession>
<dbReference type="Pfam" id="PF00578">
    <property type="entry name" value="AhpC-TSA"/>
    <property type="match status" value="1"/>
</dbReference>
<dbReference type="GO" id="GO:0017004">
    <property type="term" value="P:cytochrome complex assembly"/>
    <property type="evidence" value="ECO:0007669"/>
    <property type="project" value="UniProtKB-KW"/>
</dbReference>
<dbReference type="Gene3D" id="3.40.30.10">
    <property type="entry name" value="Glutaredoxin"/>
    <property type="match status" value="1"/>
</dbReference>
<comment type="subcellular location">
    <subcellularLocation>
        <location evidence="1">Cell envelope</location>
    </subcellularLocation>
</comment>
<keyword evidence="4" id="KW-0676">Redox-active center</keyword>
<dbReference type="InterPro" id="IPR050553">
    <property type="entry name" value="Thioredoxin_ResA/DsbE_sf"/>
</dbReference>
<evidence type="ECO:0000256" key="2">
    <source>
        <dbReference type="ARBA" id="ARBA00022748"/>
    </source>
</evidence>
<evidence type="ECO:0000256" key="3">
    <source>
        <dbReference type="ARBA" id="ARBA00023157"/>
    </source>
</evidence>
<dbReference type="GO" id="GO:0016491">
    <property type="term" value="F:oxidoreductase activity"/>
    <property type="evidence" value="ECO:0007669"/>
    <property type="project" value="InterPro"/>
</dbReference>
<dbReference type="PROSITE" id="PS51352">
    <property type="entry name" value="THIOREDOXIN_2"/>
    <property type="match status" value="1"/>
</dbReference>
<keyword evidence="8" id="KW-1185">Reference proteome</keyword>
<dbReference type="GO" id="GO:0016209">
    <property type="term" value="F:antioxidant activity"/>
    <property type="evidence" value="ECO:0007669"/>
    <property type="project" value="InterPro"/>
</dbReference>